<accession>A0AAV4MTM7</accession>
<dbReference type="AlphaFoldDB" id="A0AAV4MTM7"/>
<organism evidence="2 3">
    <name type="scientific">Caerostris extrusa</name>
    <name type="common">Bark spider</name>
    <name type="synonym">Caerostris bankana</name>
    <dbReference type="NCBI Taxonomy" id="172846"/>
    <lineage>
        <taxon>Eukaryota</taxon>
        <taxon>Metazoa</taxon>
        <taxon>Ecdysozoa</taxon>
        <taxon>Arthropoda</taxon>
        <taxon>Chelicerata</taxon>
        <taxon>Arachnida</taxon>
        <taxon>Araneae</taxon>
        <taxon>Araneomorphae</taxon>
        <taxon>Entelegynae</taxon>
        <taxon>Araneoidea</taxon>
        <taxon>Araneidae</taxon>
        <taxon>Caerostris</taxon>
    </lineage>
</organism>
<evidence type="ECO:0000313" key="3">
    <source>
        <dbReference type="Proteomes" id="UP001054945"/>
    </source>
</evidence>
<dbReference type="Proteomes" id="UP001054945">
    <property type="component" value="Unassembled WGS sequence"/>
</dbReference>
<dbReference type="EMBL" id="BPLR01020160">
    <property type="protein sequence ID" value="GIX75336.1"/>
    <property type="molecule type" value="Genomic_DNA"/>
</dbReference>
<keyword evidence="3" id="KW-1185">Reference proteome</keyword>
<evidence type="ECO:0000313" key="2">
    <source>
        <dbReference type="EMBL" id="GIX75336.1"/>
    </source>
</evidence>
<name>A0AAV4MTM7_CAEEX</name>
<feature type="compositionally biased region" description="Basic and acidic residues" evidence="1">
    <location>
        <begin position="14"/>
        <end position="33"/>
    </location>
</feature>
<proteinExistence type="predicted"/>
<sequence>MVNAALSVLQNKSSKNEKSAVRYHQSKDAKNESSVKSKIATYFQKSVINKDLIPSNKVEVSEEDLCNINLVDKKFDVPERI</sequence>
<evidence type="ECO:0000256" key="1">
    <source>
        <dbReference type="SAM" id="MobiDB-lite"/>
    </source>
</evidence>
<gene>
    <name evidence="2" type="ORF">CEXT_645641</name>
</gene>
<comment type="caution">
    <text evidence="2">The sequence shown here is derived from an EMBL/GenBank/DDBJ whole genome shotgun (WGS) entry which is preliminary data.</text>
</comment>
<reference evidence="2 3" key="1">
    <citation type="submission" date="2021-06" db="EMBL/GenBank/DDBJ databases">
        <title>Caerostris extrusa draft genome.</title>
        <authorList>
            <person name="Kono N."/>
            <person name="Arakawa K."/>
        </authorList>
    </citation>
    <scope>NUCLEOTIDE SEQUENCE [LARGE SCALE GENOMIC DNA]</scope>
</reference>
<feature type="region of interest" description="Disordered" evidence="1">
    <location>
        <begin position="1"/>
        <end position="33"/>
    </location>
</feature>
<protein>
    <submittedName>
        <fullName evidence="2">Uncharacterized protein</fullName>
    </submittedName>
</protein>